<evidence type="ECO:0000256" key="6">
    <source>
        <dbReference type="ARBA" id="ARBA00022679"/>
    </source>
</evidence>
<evidence type="ECO:0000256" key="10">
    <source>
        <dbReference type="ARBA" id="ARBA00023012"/>
    </source>
</evidence>
<evidence type="ECO:0000313" key="16">
    <source>
        <dbReference type="Proteomes" id="UP000053681"/>
    </source>
</evidence>
<evidence type="ECO:0000259" key="13">
    <source>
        <dbReference type="PROSITE" id="PS50109"/>
    </source>
</evidence>
<dbReference type="PANTHER" id="PTHR43065">
    <property type="entry name" value="SENSOR HISTIDINE KINASE"/>
    <property type="match status" value="1"/>
</dbReference>
<dbReference type="InterPro" id="IPR035965">
    <property type="entry name" value="PAS-like_dom_sf"/>
</dbReference>
<comment type="caution">
    <text evidence="15">The sequence shown here is derived from an EMBL/GenBank/DDBJ whole genome shotgun (WGS) entry which is preliminary data.</text>
</comment>
<feature type="domain" description="HAMP" evidence="14">
    <location>
        <begin position="208"/>
        <end position="260"/>
    </location>
</feature>
<keyword evidence="4" id="KW-1003">Cell membrane</keyword>
<comment type="subcellular location">
    <subcellularLocation>
        <location evidence="2">Cell membrane</location>
        <topology evidence="2">Multi-pass membrane protein</topology>
    </subcellularLocation>
</comment>
<evidence type="ECO:0000259" key="14">
    <source>
        <dbReference type="PROSITE" id="PS50885"/>
    </source>
</evidence>
<dbReference type="EC" id="2.7.13.3" evidence="3"/>
<dbReference type="InterPro" id="IPR003661">
    <property type="entry name" value="HisK_dim/P_dom"/>
</dbReference>
<accession>A0A0V8JJQ3</accession>
<keyword evidence="7" id="KW-0547">Nucleotide-binding</keyword>
<dbReference type="Pfam" id="PF00989">
    <property type="entry name" value="PAS"/>
    <property type="match status" value="1"/>
</dbReference>
<evidence type="ECO:0000256" key="11">
    <source>
        <dbReference type="ARBA" id="ARBA00023136"/>
    </source>
</evidence>
<keyword evidence="5" id="KW-0597">Phosphoprotein</keyword>
<dbReference type="SUPFAM" id="SSF158472">
    <property type="entry name" value="HAMP domain-like"/>
    <property type="match status" value="1"/>
</dbReference>
<keyword evidence="12" id="KW-0812">Transmembrane</keyword>
<dbReference type="GO" id="GO:0005524">
    <property type="term" value="F:ATP binding"/>
    <property type="evidence" value="ECO:0007669"/>
    <property type="project" value="UniProtKB-KW"/>
</dbReference>
<dbReference type="InterPro" id="IPR036890">
    <property type="entry name" value="HATPase_C_sf"/>
</dbReference>
<evidence type="ECO:0000256" key="7">
    <source>
        <dbReference type="ARBA" id="ARBA00022741"/>
    </source>
</evidence>
<dbReference type="GO" id="GO:0005886">
    <property type="term" value="C:plasma membrane"/>
    <property type="evidence" value="ECO:0007669"/>
    <property type="project" value="UniProtKB-SubCell"/>
</dbReference>
<keyword evidence="16" id="KW-1185">Reference proteome</keyword>
<dbReference type="PRINTS" id="PR00344">
    <property type="entry name" value="BCTRLSENSOR"/>
</dbReference>
<name>A0A0V8JJQ3_9BACI</name>
<dbReference type="Gene3D" id="3.30.565.10">
    <property type="entry name" value="Histidine kinase-like ATPase, C-terminal domain"/>
    <property type="match status" value="1"/>
</dbReference>
<dbReference type="PROSITE" id="PS50109">
    <property type="entry name" value="HIS_KIN"/>
    <property type="match status" value="1"/>
</dbReference>
<dbReference type="CDD" id="cd06225">
    <property type="entry name" value="HAMP"/>
    <property type="match status" value="1"/>
</dbReference>
<keyword evidence="9" id="KW-0067">ATP-binding</keyword>
<dbReference type="Pfam" id="PF00512">
    <property type="entry name" value="HisKA"/>
    <property type="match status" value="1"/>
</dbReference>
<dbReference type="Proteomes" id="UP000053681">
    <property type="component" value="Unassembled WGS sequence"/>
</dbReference>
<keyword evidence="6" id="KW-0808">Transferase</keyword>
<protein>
    <recommendedName>
        <fullName evidence="3">histidine kinase</fullName>
        <ecNumber evidence="3">2.7.13.3</ecNumber>
    </recommendedName>
</protein>
<evidence type="ECO:0000256" key="8">
    <source>
        <dbReference type="ARBA" id="ARBA00022777"/>
    </source>
</evidence>
<dbReference type="GO" id="GO:0006355">
    <property type="term" value="P:regulation of DNA-templated transcription"/>
    <property type="evidence" value="ECO:0007669"/>
    <property type="project" value="InterPro"/>
</dbReference>
<proteinExistence type="predicted"/>
<dbReference type="InterPro" id="IPR004358">
    <property type="entry name" value="Sig_transdc_His_kin-like_C"/>
</dbReference>
<keyword evidence="8" id="KW-0418">Kinase</keyword>
<organism evidence="15 16">
    <name type="scientific">Priestia veravalensis</name>
    <dbReference type="NCBI Taxonomy" id="1414648"/>
    <lineage>
        <taxon>Bacteria</taxon>
        <taxon>Bacillati</taxon>
        <taxon>Bacillota</taxon>
        <taxon>Bacilli</taxon>
        <taxon>Bacillales</taxon>
        <taxon>Bacillaceae</taxon>
        <taxon>Priestia</taxon>
    </lineage>
</organism>
<dbReference type="Gene3D" id="3.30.450.20">
    <property type="entry name" value="PAS domain"/>
    <property type="match status" value="1"/>
</dbReference>
<dbReference type="Gene3D" id="6.10.340.10">
    <property type="match status" value="1"/>
</dbReference>
<dbReference type="InterPro" id="IPR003594">
    <property type="entry name" value="HATPase_dom"/>
</dbReference>
<dbReference type="PROSITE" id="PS50885">
    <property type="entry name" value="HAMP"/>
    <property type="match status" value="1"/>
</dbReference>
<dbReference type="Pfam" id="PF00672">
    <property type="entry name" value="HAMP"/>
    <property type="match status" value="1"/>
</dbReference>
<dbReference type="InterPro" id="IPR013767">
    <property type="entry name" value="PAS_fold"/>
</dbReference>
<feature type="transmembrane region" description="Helical" evidence="12">
    <location>
        <begin position="185"/>
        <end position="204"/>
    </location>
</feature>
<dbReference type="InterPro" id="IPR036097">
    <property type="entry name" value="HisK_dim/P_sf"/>
</dbReference>
<dbReference type="CDD" id="cd00082">
    <property type="entry name" value="HisKA"/>
    <property type="match status" value="1"/>
</dbReference>
<evidence type="ECO:0000256" key="5">
    <source>
        <dbReference type="ARBA" id="ARBA00022553"/>
    </source>
</evidence>
<evidence type="ECO:0000256" key="9">
    <source>
        <dbReference type="ARBA" id="ARBA00022840"/>
    </source>
</evidence>
<evidence type="ECO:0000256" key="1">
    <source>
        <dbReference type="ARBA" id="ARBA00000085"/>
    </source>
</evidence>
<gene>
    <name evidence="15" type="ORF">AS180_14520</name>
</gene>
<dbReference type="AlphaFoldDB" id="A0A0V8JJQ3"/>
<comment type="catalytic activity">
    <reaction evidence="1">
        <text>ATP + protein L-histidine = ADP + protein N-phospho-L-histidine.</text>
        <dbReference type="EC" id="2.7.13.3"/>
    </reaction>
</comment>
<evidence type="ECO:0000313" key="15">
    <source>
        <dbReference type="EMBL" id="KSU87178.1"/>
    </source>
</evidence>
<evidence type="ECO:0000256" key="4">
    <source>
        <dbReference type="ARBA" id="ARBA00022475"/>
    </source>
</evidence>
<dbReference type="PANTHER" id="PTHR43065:SF10">
    <property type="entry name" value="PEROXIDE STRESS-ACTIVATED HISTIDINE KINASE MAK3"/>
    <property type="match status" value="1"/>
</dbReference>
<dbReference type="InterPro" id="IPR005467">
    <property type="entry name" value="His_kinase_dom"/>
</dbReference>
<dbReference type="InterPro" id="IPR003660">
    <property type="entry name" value="HAMP_dom"/>
</dbReference>
<dbReference type="SUPFAM" id="SSF55874">
    <property type="entry name" value="ATPase domain of HSP90 chaperone/DNA topoisomerase II/histidine kinase"/>
    <property type="match status" value="1"/>
</dbReference>
<dbReference type="Gene3D" id="1.10.287.130">
    <property type="match status" value="1"/>
</dbReference>
<evidence type="ECO:0000256" key="2">
    <source>
        <dbReference type="ARBA" id="ARBA00004651"/>
    </source>
</evidence>
<evidence type="ECO:0000256" key="3">
    <source>
        <dbReference type="ARBA" id="ARBA00012438"/>
    </source>
</evidence>
<evidence type="ECO:0000256" key="12">
    <source>
        <dbReference type="SAM" id="Phobius"/>
    </source>
</evidence>
<dbReference type="SMART" id="SM00387">
    <property type="entry name" value="HATPase_c"/>
    <property type="match status" value="1"/>
</dbReference>
<feature type="domain" description="Histidine kinase" evidence="13">
    <location>
        <begin position="396"/>
        <end position="598"/>
    </location>
</feature>
<dbReference type="SMART" id="SM00388">
    <property type="entry name" value="HisKA"/>
    <property type="match status" value="1"/>
</dbReference>
<keyword evidence="12" id="KW-1133">Transmembrane helix</keyword>
<reference evidence="15 16" key="1">
    <citation type="submission" date="2015-11" db="EMBL/GenBank/DDBJ databases">
        <title>Bacillus caseinolyticus sp nov.</title>
        <authorList>
            <person name="Dastager S.G."/>
            <person name="Mawlankar R."/>
        </authorList>
    </citation>
    <scope>NUCLEOTIDE SEQUENCE [LARGE SCALE GENOMIC DNA]</scope>
    <source>
        <strain evidence="15 16">SGD-V-76</strain>
    </source>
</reference>
<dbReference type="EMBL" id="LNQP01000051">
    <property type="protein sequence ID" value="KSU87178.1"/>
    <property type="molecule type" value="Genomic_DNA"/>
</dbReference>
<sequence length="598" mass="68198">MKNVISKLSFRSKILSSLLVIALLLSSLSFIFVYSIDDLSVVSQKLKDEEIPELVWLSYWEEELHVKQYIVSNNLDRNDCCTSVVTEYKQYGNHAISRVENDQLAFPASLQQLKEQIQLLDFQINNNVAGLIAYEDQEAAATYLDEVYLPQLYKVQAEIQDQKKDVSNSLGQLSGDLPLIIRNTLIGLLISMVVIVFLSILISYRMSRMLTKPVESMTARVDRIADGEYGLRLEEEKQIEFLRLSKSINKMSQNLSESFHKITAEKTYREQILNSLPVGIITVDHYNNHLFLNAAVKKMLMISLSDVQHALHHEGNDNEAFWRILREKKVKKHQKVTYQLNQEERCLLVSQSQLVDDENNVVGRIFHFIDITDTEQLECRMHQSEKLAQVGELAAGAAHEIRNPLAVIHGFLSLMNHGLSVDERKSFQVELLLKELERINSIVEEMLMLAKPRAPVMKAKRIDYVLEEIISFITANNQAFTIQVEMEKAMVWIDDKQIKQVVHNLLRNSIEAMGGAGRMEITGMVKRNQYCIYLKDSGTGIPEEVQKSIFYPFTTSKENGTGLGLTIVKTILQNHGGDIELVETSEKGTTFMMTLPIN</sequence>
<dbReference type="SUPFAM" id="SSF55785">
    <property type="entry name" value="PYP-like sensor domain (PAS domain)"/>
    <property type="match status" value="1"/>
</dbReference>
<keyword evidence="11 12" id="KW-0472">Membrane</keyword>
<dbReference type="GO" id="GO:0000155">
    <property type="term" value="F:phosphorelay sensor kinase activity"/>
    <property type="evidence" value="ECO:0007669"/>
    <property type="project" value="InterPro"/>
</dbReference>
<dbReference type="SUPFAM" id="SSF47384">
    <property type="entry name" value="Homodimeric domain of signal transducing histidine kinase"/>
    <property type="match status" value="1"/>
</dbReference>
<keyword evidence="10" id="KW-0902">Two-component regulatory system</keyword>
<dbReference type="Pfam" id="PF02518">
    <property type="entry name" value="HATPase_c"/>
    <property type="match status" value="1"/>
</dbReference>
<dbReference type="SMART" id="SM00304">
    <property type="entry name" value="HAMP"/>
    <property type="match status" value="1"/>
</dbReference>